<proteinExistence type="predicted"/>
<dbReference type="GO" id="GO:0008270">
    <property type="term" value="F:zinc ion binding"/>
    <property type="evidence" value="ECO:0007669"/>
    <property type="project" value="UniProtKB-KW"/>
</dbReference>
<keyword evidence="1" id="KW-0479">Metal-binding</keyword>
<evidence type="ECO:0000313" key="5">
    <source>
        <dbReference type="Proteomes" id="UP001153076"/>
    </source>
</evidence>
<reference evidence="4" key="1">
    <citation type="submission" date="2022-04" db="EMBL/GenBank/DDBJ databases">
        <title>Carnegiea gigantea Genome sequencing and assembly v2.</title>
        <authorList>
            <person name="Copetti D."/>
            <person name="Sanderson M.J."/>
            <person name="Burquez A."/>
            <person name="Wojciechowski M.F."/>
        </authorList>
    </citation>
    <scope>NUCLEOTIDE SEQUENCE</scope>
    <source>
        <strain evidence="4">SGP5-SGP5p</strain>
        <tissue evidence="4">Aerial part</tissue>
    </source>
</reference>
<accession>A0A9Q1JN11</accession>
<dbReference type="InterPro" id="IPR001841">
    <property type="entry name" value="Znf_RING"/>
</dbReference>
<dbReference type="EMBL" id="JAKOGI010001330">
    <property type="protein sequence ID" value="KAJ8426228.1"/>
    <property type="molecule type" value="Genomic_DNA"/>
</dbReference>
<evidence type="ECO:0000256" key="2">
    <source>
        <dbReference type="SAM" id="MobiDB-lite"/>
    </source>
</evidence>
<evidence type="ECO:0000256" key="1">
    <source>
        <dbReference type="PROSITE-ProRule" id="PRU00175"/>
    </source>
</evidence>
<protein>
    <recommendedName>
        <fullName evidence="3">RING-type domain-containing protein</fullName>
    </recommendedName>
</protein>
<evidence type="ECO:0000313" key="4">
    <source>
        <dbReference type="EMBL" id="KAJ8426228.1"/>
    </source>
</evidence>
<feature type="domain" description="RING-type" evidence="3">
    <location>
        <begin position="761"/>
        <end position="816"/>
    </location>
</feature>
<keyword evidence="5" id="KW-1185">Reference proteome</keyword>
<dbReference type="OrthoDB" id="1887047at2759"/>
<comment type="caution">
    <text evidence="4">The sequence shown here is derived from an EMBL/GenBank/DDBJ whole genome shotgun (WGS) entry which is preliminary data.</text>
</comment>
<keyword evidence="1" id="KW-0862">Zinc</keyword>
<dbReference type="PROSITE" id="PS50089">
    <property type="entry name" value="ZF_RING_2"/>
    <property type="match status" value="1"/>
</dbReference>
<dbReference type="AlphaFoldDB" id="A0A9Q1JN11"/>
<dbReference type="PANTHER" id="PTHR31150:SF19">
    <property type="entry name" value="RING-TYPE DOMAIN-CONTAINING PROTEIN"/>
    <property type="match status" value="1"/>
</dbReference>
<organism evidence="4 5">
    <name type="scientific">Carnegiea gigantea</name>
    <dbReference type="NCBI Taxonomy" id="171969"/>
    <lineage>
        <taxon>Eukaryota</taxon>
        <taxon>Viridiplantae</taxon>
        <taxon>Streptophyta</taxon>
        <taxon>Embryophyta</taxon>
        <taxon>Tracheophyta</taxon>
        <taxon>Spermatophyta</taxon>
        <taxon>Magnoliopsida</taxon>
        <taxon>eudicotyledons</taxon>
        <taxon>Gunneridae</taxon>
        <taxon>Pentapetalae</taxon>
        <taxon>Caryophyllales</taxon>
        <taxon>Cactineae</taxon>
        <taxon>Cactaceae</taxon>
        <taxon>Cactoideae</taxon>
        <taxon>Echinocereeae</taxon>
        <taxon>Carnegiea</taxon>
    </lineage>
</organism>
<feature type="region of interest" description="Disordered" evidence="2">
    <location>
        <begin position="501"/>
        <end position="532"/>
    </location>
</feature>
<evidence type="ECO:0000259" key="3">
    <source>
        <dbReference type="PROSITE" id="PS50089"/>
    </source>
</evidence>
<name>A0A9Q1JN11_9CARY</name>
<dbReference type="PANTHER" id="PTHR31150">
    <property type="entry name" value="EXPRESSED PROTEIN"/>
    <property type="match status" value="1"/>
</dbReference>
<keyword evidence="1" id="KW-0863">Zinc-finger</keyword>
<dbReference type="Proteomes" id="UP001153076">
    <property type="component" value="Unassembled WGS sequence"/>
</dbReference>
<sequence length="821" mass="87644">MASASWTQDDQGVGSISSNETKTHVDLGLLWAEDAHRGAGGPIPSPFSSLQPISSLSVENLYGHPQNLSGTAAENLYGHPQNLSRAVMHDLSIKPDVGGFSNYPLEPAFGQSTTAGGIVHFLVCEDPSFPGRQVTMTVNSGWHANMLDANHDMNRRNGDKNFIDPNSNGARNFPVARSDEALANDTRQLDDTNRSLSYLNTAPEILHKPDFVQKAYNNQLRVNECQLDHLNKLDGRFLSLGYQSNPLSDGQSEACCRTSFSHLGQLADDSLNKLGIPLSGFGETVRGLNMTQGYSSSMNLSHNDGGASQTMNSAIDRCANPALPGREIDMQLFIPTTGIKSSGSMNEIGLKFSSIDTFQGCGANPAIVSNVSVSNLFPQTMQRMAQRIPFNSSVLRSNHQNASDQMQNSHLRTNMRLHHFGETSRQDQSGPILITGQWRQLYPANAASNAGADEGFKMLHSGVSKSASQVYPLNVRQDINSTASTGQGAVVTAESGFFHPSSSLGRRSWKRSLPPLSPTPEQRKKIITPSSTDPFSPCLLKNALGQIGKSLPAFTTSTNHSPSVAMKGSAASNSTNLTTVPASASTIEAFSAVARASMRTADSAEAFISPTQTPAAYTSLGFRIPAMCNPPPANIPAISVVAGEGHRIFPPPITFAASSALARNTADRTGLLSVPVNANPSKVVMPQTLPPSLYVPVPATVSHKKSSSMASSAVSPLRKRLPELAASAKPSLAFRTAQFPSSVSHIKWQGFEMPRPIGEKCLLCKRDLSYSPEGPISIPPTAPAVAVLPCAHTFHDDCLSRITPADQSKDPPCIPCAIGEK</sequence>
<gene>
    <name evidence="4" type="ORF">Cgig2_030646</name>
</gene>